<dbReference type="Gene3D" id="3.40.50.300">
    <property type="entry name" value="P-loop containing nucleotide triphosphate hydrolases"/>
    <property type="match status" value="1"/>
</dbReference>
<evidence type="ECO:0000256" key="1">
    <source>
        <dbReference type="ARBA" id="ARBA00004370"/>
    </source>
</evidence>
<evidence type="ECO:0000313" key="8">
    <source>
        <dbReference type="EMBL" id="RMW98652.1"/>
    </source>
</evidence>
<evidence type="ECO:0000313" key="9">
    <source>
        <dbReference type="Proteomes" id="UP000267035"/>
    </source>
</evidence>
<dbReference type="Proteomes" id="UP000267035">
    <property type="component" value="Unassembled WGS sequence"/>
</dbReference>
<keyword evidence="2" id="KW-0547">Nucleotide-binding</keyword>
<dbReference type="PANTHER" id="PTHR10465:SF0">
    <property type="entry name" value="SARCALUMENIN"/>
    <property type="match status" value="1"/>
</dbReference>
<keyword evidence="9" id="KW-1185">Reference proteome</keyword>
<protein>
    <recommendedName>
        <fullName evidence="7">Dynamin N-terminal domain-containing protein</fullName>
    </recommendedName>
</protein>
<comment type="caution">
    <text evidence="8">The sequence shown here is derived from an EMBL/GenBank/DDBJ whole genome shotgun (WGS) entry which is preliminary data.</text>
</comment>
<dbReference type="GO" id="GO:0016020">
    <property type="term" value="C:membrane"/>
    <property type="evidence" value="ECO:0007669"/>
    <property type="project" value="UniProtKB-SubCell"/>
</dbReference>
<comment type="subcellular location">
    <subcellularLocation>
        <location evidence="1">Membrane</location>
    </subcellularLocation>
</comment>
<sequence length="699" mass="78746">MKMNEFLLPKLEGHLASLAKWRTFKRNDLVAKIREEVQKTDESMQLLAEKSNNLQHELEVILQQHQGLTIKNKELNNACRVLRDKAQQLHDVATQWKSASQMLKKKYDGLLKIHTTTTDQLVQYQVDLKELNDRHSHLHTEMDDLSSKFGSLKSSWEELTNKYRVMESELESRKEELKELEENSVNLSAKLNKSEWRCQELEKTRTELEKNLSSLSDQLDHSESSRQSLQRKHDLIQQRYDLICSILNNQPEQDALLSQFKKWLKRDFSEGVQRLELPARDTTEILNQSHAILHHVELLVDAPALRAKTLVAVAGGFSSGKSSFISSFMKGKEASNLLAVGIQPVTAIPTYVMHNENLDIKGYTFRGASVPLSVESYGMLTHEFIKNMGFNMKDIMPHVVVEAPIYANDRPIANLAFIDTPGYNPAASAHMDTASDHDIAGTAIMEASAVLWLIGMDTNGTIPEDDLNFLLDNAVGLGKPVYVVVNKADLRPLDQVELVIDEVNDRLMEYGIEVEGVCAYSSTLGNELYSTGMSIFEALEVWNQPVAVGAKIVQDFSAMMDDLAKASLVSLRNIASILTAMKSVRASFHEVASNFQGAEIDDSDKNSKRYRNRRLPDVRNEFDENLSNLFDALQLLTPEKPEEILAELRQHGSELISGCLSYIGESISDSCHENYSDSMRGEKDDLSLGSNARWVKMGD</sequence>
<dbReference type="RefSeq" id="WP_122254250.1">
    <property type="nucleotide sequence ID" value="NZ_RDQL01000011.1"/>
</dbReference>
<name>A0A3M6Q624_9BURK</name>
<dbReference type="InterPro" id="IPR027094">
    <property type="entry name" value="Mitofusin_fam"/>
</dbReference>
<dbReference type="Pfam" id="PF00350">
    <property type="entry name" value="Dynamin_N"/>
    <property type="match status" value="1"/>
</dbReference>
<dbReference type="GO" id="GO:0003924">
    <property type="term" value="F:GTPase activity"/>
    <property type="evidence" value="ECO:0007669"/>
    <property type="project" value="InterPro"/>
</dbReference>
<keyword evidence="4" id="KW-0342">GTP-binding</keyword>
<dbReference type="SUPFAM" id="SSF57997">
    <property type="entry name" value="Tropomyosin"/>
    <property type="match status" value="1"/>
</dbReference>
<evidence type="ECO:0000256" key="5">
    <source>
        <dbReference type="ARBA" id="ARBA00023136"/>
    </source>
</evidence>
<keyword evidence="5" id="KW-0472">Membrane</keyword>
<feature type="coiled-coil region" evidence="6">
    <location>
        <begin position="30"/>
        <end position="92"/>
    </location>
</feature>
<gene>
    <name evidence="8" type="ORF">EBQ25_08775</name>
</gene>
<evidence type="ECO:0000256" key="2">
    <source>
        <dbReference type="ARBA" id="ARBA00022741"/>
    </source>
</evidence>
<evidence type="ECO:0000256" key="4">
    <source>
        <dbReference type="ARBA" id="ARBA00023134"/>
    </source>
</evidence>
<dbReference type="Gene3D" id="1.20.5.340">
    <property type="match status" value="1"/>
</dbReference>
<reference evidence="8 9" key="1">
    <citation type="submission" date="2018-10" db="EMBL/GenBank/DDBJ databases">
        <title>Comamonadaceae CDC group NO-1 genome sequencing and assembly.</title>
        <authorList>
            <person name="Bernier A.-M."/>
            <person name="Bernard K."/>
        </authorList>
    </citation>
    <scope>NUCLEOTIDE SEQUENCE [LARGE SCALE GENOMIC DNA]</scope>
    <source>
        <strain evidence="8 9">NML161473</strain>
    </source>
</reference>
<evidence type="ECO:0000256" key="3">
    <source>
        <dbReference type="ARBA" id="ARBA00022801"/>
    </source>
</evidence>
<dbReference type="InterPro" id="IPR027417">
    <property type="entry name" value="P-loop_NTPase"/>
</dbReference>
<feature type="domain" description="Dynamin N-terminal" evidence="7">
    <location>
        <begin position="311"/>
        <end position="487"/>
    </location>
</feature>
<proteinExistence type="predicted"/>
<dbReference type="InterPro" id="IPR045063">
    <property type="entry name" value="Dynamin_N"/>
</dbReference>
<keyword evidence="3" id="KW-0378">Hydrolase</keyword>
<dbReference type="SUPFAM" id="SSF52540">
    <property type="entry name" value="P-loop containing nucleoside triphosphate hydrolases"/>
    <property type="match status" value="1"/>
</dbReference>
<dbReference type="PANTHER" id="PTHR10465">
    <property type="entry name" value="TRANSMEMBRANE GTPASE FZO1"/>
    <property type="match status" value="1"/>
</dbReference>
<organism evidence="8 9">
    <name type="scientific">Allofranklinella schreckenbergeri</name>
    <dbReference type="NCBI Taxonomy" id="1076744"/>
    <lineage>
        <taxon>Bacteria</taxon>
        <taxon>Pseudomonadati</taxon>
        <taxon>Pseudomonadota</taxon>
        <taxon>Betaproteobacteria</taxon>
        <taxon>Burkholderiales</taxon>
        <taxon>Comamonadaceae</taxon>
        <taxon>Allofranklinella</taxon>
    </lineage>
</organism>
<accession>A0A3M6Q624</accession>
<evidence type="ECO:0000259" key="7">
    <source>
        <dbReference type="Pfam" id="PF00350"/>
    </source>
</evidence>
<feature type="coiled-coil region" evidence="6">
    <location>
        <begin position="128"/>
        <end position="232"/>
    </location>
</feature>
<dbReference type="EMBL" id="RDQL01000011">
    <property type="protein sequence ID" value="RMW98652.1"/>
    <property type="molecule type" value="Genomic_DNA"/>
</dbReference>
<dbReference type="AlphaFoldDB" id="A0A3M6Q624"/>
<dbReference type="GO" id="GO:0005525">
    <property type="term" value="F:GTP binding"/>
    <property type="evidence" value="ECO:0007669"/>
    <property type="project" value="UniProtKB-KW"/>
</dbReference>
<keyword evidence="6" id="KW-0175">Coiled coil</keyword>
<evidence type="ECO:0000256" key="6">
    <source>
        <dbReference type="SAM" id="Coils"/>
    </source>
</evidence>